<protein>
    <submittedName>
        <fullName evidence="6">Ribose ABC transporter</fullName>
    </submittedName>
</protein>
<feature type="domain" description="ABC transporter" evidence="5">
    <location>
        <begin position="261"/>
        <end position="508"/>
    </location>
</feature>
<gene>
    <name evidence="6" type="ORF">Voc01_054830</name>
</gene>
<dbReference type="RefSeq" id="WP_203930453.1">
    <property type="nucleotide sequence ID" value="NZ_BOPH01000081.1"/>
</dbReference>
<organism evidence="6 7">
    <name type="scientific">Virgisporangium ochraceum</name>
    <dbReference type="NCBI Taxonomy" id="65505"/>
    <lineage>
        <taxon>Bacteria</taxon>
        <taxon>Bacillati</taxon>
        <taxon>Actinomycetota</taxon>
        <taxon>Actinomycetes</taxon>
        <taxon>Micromonosporales</taxon>
        <taxon>Micromonosporaceae</taxon>
        <taxon>Virgisporangium</taxon>
    </lineage>
</organism>
<dbReference type="GO" id="GO:0005524">
    <property type="term" value="F:ATP binding"/>
    <property type="evidence" value="ECO:0007669"/>
    <property type="project" value="UniProtKB-KW"/>
</dbReference>
<dbReference type="PANTHER" id="PTHR43790:SF9">
    <property type="entry name" value="GALACTOFURANOSE TRANSPORTER ATP-BINDING PROTEIN YTFR"/>
    <property type="match status" value="1"/>
</dbReference>
<dbReference type="InterPro" id="IPR050107">
    <property type="entry name" value="ABC_carbohydrate_import_ATPase"/>
</dbReference>
<evidence type="ECO:0000256" key="2">
    <source>
        <dbReference type="ARBA" id="ARBA00022737"/>
    </source>
</evidence>
<name>A0A8J4A078_9ACTN</name>
<proteinExistence type="predicted"/>
<evidence type="ECO:0000313" key="6">
    <source>
        <dbReference type="EMBL" id="GIJ70566.1"/>
    </source>
</evidence>
<dbReference type="GO" id="GO:0016887">
    <property type="term" value="F:ATP hydrolysis activity"/>
    <property type="evidence" value="ECO:0007669"/>
    <property type="project" value="InterPro"/>
</dbReference>
<dbReference type="Proteomes" id="UP000635606">
    <property type="component" value="Unassembled WGS sequence"/>
</dbReference>
<dbReference type="Gene3D" id="3.40.50.300">
    <property type="entry name" value="P-loop containing nucleotide triphosphate hydrolases"/>
    <property type="match status" value="2"/>
</dbReference>
<dbReference type="SUPFAM" id="SSF52540">
    <property type="entry name" value="P-loop containing nucleoside triphosphate hydrolases"/>
    <property type="match status" value="2"/>
</dbReference>
<comment type="caution">
    <text evidence="6">The sequence shown here is derived from an EMBL/GenBank/DDBJ whole genome shotgun (WGS) entry which is preliminary data.</text>
</comment>
<dbReference type="PROSITE" id="PS50893">
    <property type="entry name" value="ABC_TRANSPORTER_2"/>
    <property type="match status" value="2"/>
</dbReference>
<dbReference type="CDD" id="cd03215">
    <property type="entry name" value="ABC_Carb_Monos_II"/>
    <property type="match status" value="1"/>
</dbReference>
<dbReference type="CDD" id="cd03216">
    <property type="entry name" value="ABC_Carb_Monos_I"/>
    <property type="match status" value="1"/>
</dbReference>
<dbReference type="AlphaFoldDB" id="A0A8J4A078"/>
<dbReference type="PROSITE" id="PS00211">
    <property type="entry name" value="ABC_TRANSPORTER_1"/>
    <property type="match status" value="1"/>
</dbReference>
<accession>A0A8J4A078</accession>
<dbReference type="InterPro" id="IPR003593">
    <property type="entry name" value="AAA+_ATPase"/>
</dbReference>
<dbReference type="PANTHER" id="PTHR43790">
    <property type="entry name" value="CARBOHYDRATE TRANSPORT ATP-BINDING PROTEIN MG119-RELATED"/>
    <property type="match status" value="1"/>
</dbReference>
<evidence type="ECO:0000256" key="1">
    <source>
        <dbReference type="ARBA" id="ARBA00022448"/>
    </source>
</evidence>
<keyword evidence="4" id="KW-0067">ATP-binding</keyword>
<keyword evidence="1" id="KW-0813">Transport</keyword>
<dbReference type="SMART" id="SM00382">
    <property type="entry name" value="AAA"/>
    <property type="match status" value="2"/>
</dbReference>
<keyword evidence="2" id="KW-0677">Repeat</keyword>
<dbReference type="InterPro" id="IPR027417">
    <property type="entry name" value="P-loop_NTPase"/>
</dbReference>
<dbReference type="InterPro" id="IPR003439">
    <property type="entry name" value="ABC_transporter-like_ATP-bd"/>
</dbReference>
<dbReference type="Pfam" id="PF00005">
    <property type="entry name" value="ABC_tran"/>
    <property type="match status" value="2"/>
</dbReference>
<keyword evidence="3" id="KW-0547">Nucleotide-binding</keyword>
<evidence type="ECO:0000256" key="3">
    <source>
        <dbReference type="ARBA" id="ARBA00022741"/>
    </source>
</evidence>
<dbReference type="InterPro" id="IPR017871">
    <property type="entry name" value="ABC_transporter-like_CS"/>
</dbReference>
<evidence type="ECO:0000256" key="4">
    <source>
        <dbReference type="ARBA" id="ARBA00022840"/>
    </source>
</evidence>
<evidence type="ECO:0000259" key="5">
    <source>
        <dbReference type="PROSITE" id="PS50893"/>
    </source>
</evidence>
<evidence type="ECO:0000313" key="7">
    <source>
        <dbReference type="Proteomes" id="UP000635606"/>
    </source>
</evidence>
<feature type="domain" description="ABC transporter" evidence="5">
    <location>
        <begin position="12"/>
        <end position="247"/>
    </location>
</feature>
<dbReference type="EMBL" id="BOPH01000081">
    <property type="protein sequence ID" value="GIJ70566.1"/>
    <property type="molecule type" value="Genomic_DNA"/>
</dbReference>
<sequence>MSRAAPSTEELLRVDGLAKSFGGTQAVRGASFSIARGEIHALCGHNGAGKSTVVKMLSGQETPDSGAIRVAGRVLDLRSRRVAQANGIALVDQELSVVPSLTVAENLMLGDVRTGWLTRRRAARARFRTLLDSVGLGHVDLDRPLSGLSIGERQLIEIARALGQDARLVILDEPTATLSDVESEYVYAAVRGVAATGCAILFVSHRLGEVLDLCDNVTVMRDGDVVATTPVADLTIDSLIVQMLGELPHRPDKRTGDDVGASAETLVVSGLSVPGRVDDFGIVLRAGQVCAVAGQLGSGASDVLRAIAGLVPSATTGTPAGITVDGVPVAPGRPRAAIRAGIAFVSNDRKSEGLFLDRPTSWNLLATRLPHVTRLGVVNRRLWSATLDRLVELCGLEGARSQHAVRSLSGGNQQKVFVGRSLGRDDVRVLLLDDPTRGVDIGGRAAIHTLLRETAGRGVAVLFSSTDLEELLDLADVVVTMHKGVAVQRHEGTTAGAVLVREMTHGATVTLTKERP</sequence>
<reference evidence="6" key="1">
    <citation type="submission" date="2021-01" db="EMBL/GenBank/DDBJ databases">
        <title>Whole genome shotgun sequence of Virgisporangium ochraceum NBRC 16418.</title>
        <authorList>
            <person name="Komaki H."/>
            <person name="Tamura T."/>
        </authorList>
    </citation>
    <scope>NUCLEOTIDE SEQUENCE</scope>
    <source>
        <strain evidence="6">NBRC 16418</strain>
    </source>
</reference>
<keyword evidence="7" id="KW-1185">Reference proteome</keyword>